<dbReference type="OrthoDB" id="1373292at2"/>
<organism evidence="1 2">
    <name type="scientific">Sphingobacterium nematocida</name>
    <dbReference type="NCBI Taxonomy" id="1513896"/>
    <lineage>
        <taxon>Bacteria</taxon>
        <taxon>Pseudomonadati</taxon>
        <taxon>Bacteroidota</taxon>
        <taxon>Sphingobacteriia</taxon>
        <taxon>Sphingobacteriales</taxon>
        <taxon>Sphingobacteriaceae</taxon>
        <taxon>Sphingobacterium</taxon>
    </lineage>
</organism>
<dbReference type="AlphaFoldDB" id="A0A1T5ASN9"/>
<proteinExistence type="predicted"/>
<name>A0A1T5ASN9_9SPHI</name>
<accession>A0A1T5ASN9</accession>
<reference evidence="2" key="1">
    <citation type="submission" date="2017-02" db="EMBL/GenBank/DDBJ databases">
        <authorList>
            <person name="Varghese N."/>
            <person name="Submissions S."/>
        </authorList>
    </citation>
    <scope>NUCLEOTIDE SEQUENCE [LARGE SCALE GENOMIC DNA]</scope>
    <source>
        <strain evidence="2">DSM 24091</strain>
    </source>
</reference>
<dbReference type="RefSeq" id="WP_079640498.1">
    <property type="nucleotide sequence ID" value="NZ_FUZF01000001.1"/>
</dbReference>
<dbReference type="Proteomes" id="UP000190150">
    <property type="component" value="Unassembled WGS sequence"/>
</dbReference>
<protein>
    <recommendedName>
        <fullName evidence="3">Lipid A biosynthesis acyltransferase</fullName>
    </recommendedName>
</protein>
<evidence type="ECO:0000313" key="1">
    <source>
        <dbReference type="EMBL" id="SKB38044.1"/>
    </source>
</evidence>
<keyword evidence="2" id="KW-1185">Reference proteome</keyword>
<dbReference type="STRING" id="1513896.SAMN05660841_00137"/>
<gene>
    <name evidence="1" type="ORF">SAMN05660841_00137</name>
</gene>
<evidence type="ECO:0000313" key="2">
    <source>
        <dbReference type="Proteomes" id="UP000190150"/>
    </source>
</evidence>
<dbReference type="EMBL" id="FUZF01000001">
    <property type="protein sequence ID" value="SKB38044.1"/>
    <property type="molecule type" value="Genomic_DNA"/>
</dbReference>
<sequence length="340" mass="39329">MSIEIANKGLGYGSKPLTEAIDWDNPKNLNSYTMMSANLLNFLPNMPPHRHLSLYQQYKGQQYLNGNDIRLFEGDYPLPIDGLPDFVHRVSGEKGIIATYHFGPFQLINYILINANIPYVLLVGPQSLKEWSYRYPALMKRLKKAAQNNRFQLLDAQQPSSLRKMYRLLEEGYHMLLYIDGMEGIDLSVPERTIQLSYLGQEIRVAKGAAALASYFQLPIYPVLLRRGADSISIEMDKPIYAAAFKDRHTFIQSASDRLFAFLGRFVLHWPEQWTNWNMLHRFLAAEQPIGNNAFLDGLEWHECYGLLQLDTSGYLLEKWSYKVYPMDIEEFKVLKSSWL</sequence>
<evidence type="ECO:0008006" key="3">
    <source>
        <dbReference type="Google" id="ProtNLM"/>
    </source>
</evidence>